<dbReference type="HOGENOM" id="CLU_3136645_0_0_4"/>
<accession>F0EX22</accession>
<dbReference type="EMBL" id="AEWV01000006">
    <property type="protein sequence ID" value="EGC18253.1"/>
    <property type="molecule type" value="Genomic_DNA"/>
</dbReference>
<dbReference type="AlphaFoldDB" id="F0EX22"/>
<dbReference type="STRING" id="888741.HMPREF9098_0402"/>
<organism evidence="1 2">
    <name type="scientific">Kingella denitrificans ATCC 33394</name>
    <dbReference type="NCBI Taxonomy" id="888741"/>
    <lineage>
        <taxon>Bacteria</taxon>
        <taxon>Pseudomonadati</taxon>
        <taxon>Pseudomonadota</taxon>
        <taxon>Betaproteobacteria</taxon>
        <taxon>Neisseriales</taxon>
        <taxon>Neisseriaceae</taxon>
        <taxon>Kingella</taxon>
    </lineage>
</organism>
<sequence length="49" mass="5495">MEVQAAFKLDIHSEQWQDRVADTFKAACTFRGEKNAGCFSETPKAACTR</sequence>
<evidence type="ECO:0000313" key="2">
    <source>
        <dbReference type="Proteomes" id="UP000004088"/>
    </source>
</evidence>
<name>F0EX22_9NEIS</name>
<evidence type="ECO:0000313" key="1">
    <source>
        <dbReference type="EMBL" id="EGC18253.1"/>
    </source>
</evidence>
<gene>
    <name evidence="1" type="ORF">HMPREF9098_0402</name>
</gene>
<comment type="caution">
    <text evidence="1">The sequence shown here is derived from an EMBL/GenBank/DDBJ whole genome shotgun (WGS) entry which is preliminary data.</text>
</comment>
<protein>
    <submittedName>
        <fullName evidence="1">Uncharacterized protein</fullName>
    </submittedName>
</protein>
<reference evidence="1 2" key="1">
    <citation type="submission" date="2011-01" db="EMBL/GenBank/DDBJ databases">
        <authorList>
            <person name="Muzny D."/>
            <person name="Qin X."/>
            <person name="Deng J."/>
            <person name="Jiang H."/>
            <person name="Liu Y."/>
            <person name="Qu J."/>
            <person name="Song X.-Z."/>
            <person name="Zhang L."/>
            <person name="Thornton R."/>
            <person name="Coyle M."/>
            <person name="Francisco L."/>
            <person name="Jackson L."/>
            <person name="Javaid M."/>
            <person name="Korchina V."/>
            <person name="Kovar C."/>
            <person name="Mata R."/>
            <person name="Mathew T."/>
            <person name="Ngo R."/>
            <person name="Nguyen L."/>
            <person name="Nguyen N."/>
            <person name="Okwuonu G."/>
            <person name="Ongeri F."/>
            <person name="Pham C."/>
            <person name="Simmons D."/>
            <person name="Wilczek-Boney K."/>
            <person name="Hale W."/>
            <person name="Jakkamsetti A."/>
            <person name="Pham P."/>
            <person name="Ruth R."/>
            <person name="San Lucas F."/>
            <person name="Warren J."/>
            <person name="Zhang J."/>
            <person name="Zhao Z."/>
            <person name="Zhou C."/>
            <person name="Zhu D."/>
            <person name="Lee S."/>
            <person name="Bess C."/>
            <person name="Blankenburg K."/>
            <person name="Forbes L."/>
            <person name="Fu Q."/>
            <person name="Gubbala S."/>
            <person name="Hirani K."/>
            <person name="Jayaseelan J.C."/>
            <person name="Lara F."/>
            <person name="Munidasa M."/>
            <person name="Palculict T."/>
            <person name="Patil S."/>
            <person name="Pu L.-L."/>
            <person name="Saada N."/>
            <person name="Tang L."/>
            <person name="Weissenberger G."/>
            <person name="Zhu Y."/>
            <person name="Hemphill L."/>
            <person name="Shang Y."/>
            <person name="Youmans B."/>
            <person name="Ayvaz T."/>
            <person name="Ross M."/>
            <person name="Santibanez J."/>
            <person name="Aqrawi P."/>
            <person name="Gross S."/>
            <person name="Joshi V."/>
            <person name="Fowler G."/>
            <person name="Nazareth L."/>
            <person name="Reid J."/>
            <person name="Worley K."/>
            <person name="Petrosino J."/>
            <person name="Highlander S."/>
            <person name="Gibbs R."/>
        </authorList>
    </citation>
    <scope>NUCLEOTIDE SEQUENCE [LARGE SCALE GENOMIC DNA]</scope>
    <source>
        <strain evidence="1 2">ATCC 33394</strain>
    </source>
</reference>
<proteinExistence type="predicted"/>
<dbReference type="Proteomes" id="UP000004088">
    <property type="component" value="Unassembled WGS sequence"/>
</dbReference>
<keyword evidence="2" id="KW-1185">Reference proteome</keyword>